<keyword evidence="1" id="KW-0812">Transmembrane</keyword>
<proteinExistence type="predicted"/>
<protein>
    <recommendedName>
        <fullName evidence="4">Integral membrane protein</fullName>
    </recommendedName>
</protein>
<dbReference type="EMBL" id="LCJW01000016">
    <property type="protein sequence ID" value="KKT86126.1"/>
    <property type="molecule type" value="Genomic_DNA"/>
</dbReference>
<evidence type="ECO:0000313" key="2">
    <source>
        <dbReference type="EMBL" id="KKT86126.1"/>
    </source>
</evidence>
<gene>
    <name evidence="2" type="ORF">UW84_C0016G0010</name>
</gene>
<sequence>MTTLLQSIIKSAYAADVVGIIDVPTGVPSATTDTTNIISAVVRFIVVIGGIFALWQFLTGGLAFITSAGDKGKLTEAQNKIQMSLVGLVIIAASFIIIAIISKILFGDFTAILAPKLKSI</sequence>
<keyword evidence="1" id="KW-0472">Membrane</keyword>
<feature type="transmembrane region" description="Helical" evidence="1">
    <location>
        <begin position="85"/>
        <end position="106"/>
    </location>
</feature>
<name>A0A0G1KR93_9BACT</name>
<dbReference type="AlphaFoldDB" id="A0A0G1KR93"/>
<organism evidence="2 3">
    <name type="scientific">Candidatus Collierbacteria bacterium GW2011_GWA2_44_99</name>
    <dbReference type="NCBI Taxonomy" id="1618380"/>
    <lineage>
        <taxon>Bacteria</taxon>
        <taxon>Candidatus Collieribacteriota</taxon>
    </lineage>
</organism>
<evidence type="ECO:0000313" key="3">
    <source>
        <dbReference type="Proteomes" id="UP000034797"/>
    </source>
</evidence>
<comment type="caution">
    <text evidence="2">The sequence shown here is derived from an EMBL/GenBank/DDBJ whole genome shotgun (WGS) entry which is preliminary data.</text>
</comment>
<reference evidence="2 3" key="1">
    <citation type="journal article" date="2015" name="Nature">
        <title>rRNA introns, odd ribosomes, and small enigmatic genomes across a large radiation of phyla.</title>
        <authorList>
            <person name="Brown C.T."/>
            <person name="Hug L.A."/>
            <person name="Thomas B.C."/>
            <person name="Sharon I."/>
            <person name="Castelle C.J."/>
            <person name="Singh A."/>
            <person name="Wilkins M.J."/>
            <person name="Williams K.H."/>
            <person name="Banfield J.F."/>
        </authorList>
    </citation>
    <scope>NUCLEOTIDE SEQUENCE [LARGE SCALE GENOMIC DNA]</scope>
</reference>
<evidence type="ECO:0008006" key="4">
    <source>
        <dbReference type="Google" id="ProtNLM"/>
    </source>
</evidence>
<accession>A0A0G1KR93</accession>
<feature type="transmembrane region" description="Helical" evidence="1">
    <location>
        <begin position="38"/>
        <end position="65"/>
    </location>
</feature>
<evidence type="ECO:0000256" key="1">
    <source>
        <dbReference type="SAM" id="Phobius"/>
    </source>
</evidence>
<dbReference type="Proteomes" id="UP000034797">
    <property type="component" value="Unassembled WGS sequence"/>
</dbReference>
<keyword evidence="1" id="KW-1133">Transmembrane helix</keyword>